<comment type="caution">
    <text evidence="1">The sequence shown here is derived from an EMBL/GenBank/DDBJ whole genome shotgun (WGS) entry which is preliminary data.</text>
</comment>
<dbReference type="EMBL" id="LKBA01000008">
    <property type="protein sequence ID" value="KPN62909.1"/>
    <property type="molecule type" value="Genomic_DNA"/>
</dbReference>
<accession>A0A0P7J4Z1</accession>
<dbReference type="STRING" id="154981.AKJ29_01830"/>
<evidence type="ECO:0000313" key="2">
    <source>
        <dbReference type="Proteomes" id="UP000050471"/>
    </source>
</evidence>
<dbReference type="Proteomes" id="UP000050471">
    <property type="component" value="Unassembled WGS sequence"/>
</dbReference>
<protein>
    <submittedName>
        <fullName evidence="1">Uncharacterized protein</fullName>
    </submittedName>
</protein>
<reference evidence="1 2" key="1">
    <citation type="submission" date="2015-09" db="EMBL/GenBank/DDBJ databases">
        <title>Draft genome sequence of Aliiroseovarius crassostreae CV919-312TSm, the causative agent of Roseovarius Oyster Disease (formerly Juvenile Oyster Disease).</title>
        <authorList>
            <person name="Kessner L."/>
            <person name="Spinard E."/>
            <person name="Nelson D."/>
        </authorList>
    </citation>
    <scope>NUCLEOTIDE SEQUENCE [LARGE SCALE GENOMIC DNA]</scope>
    <source>
        <strain evidence="1 2">CV919-312</strain>
    </source>
</reference>
<proteinExistence type="predicted"/>
<dbReference type="AlphaFoldDB" id="A0A0P7J4Z1"/>
<gene>
    <name evidence="1" type="ORF">AKJ29_01830</name>
</gene>
<organism evidence="1 2">
    <name type="scientific">Aliiroseovarius crassostreae</name>
    <dbReference type="NCBI Taxonomy" id="154981"/>
    <lineage>
        <taxon>Bacteria</taxon>
        <taxon>Pseudomonadati</taxon>
        <taxon>Pseudomonadota</taxon>
        <taxon>Alphaproteobacteria</taxon>
        <taxon>Rhodobacterales</taxon>
        <taxon>Paracoccaceae</taxon>
        <taxon>Aliiroseovarius</taxon>
    </lineage>
</organism>
<evidence type="ECO:0000313" key="1">
    <source>
        <dbReference type="EMBL" id="KPN62909.1"/>
    </source>
</evidence>
<name>A0A0P7J4Z1_9RHOB</name>
<keyword evidence="2" id="KW-1185">Reference proteome</keyword>
<sequence>MVHEAQAEEFVLAAEQQVEVYLAEEPKPDLLDALVALAERDLVVSILVSPDVPASEEIVAQLQANFRLDAGEAPTICELIEPAGPKSIVVIDHISYREDFSADRAMAMTLEPNGDWEIVRPPISEELAKQTEALSGTCRI</sequence>